<evidence type="ECO:0000313" key="1">
    <source>
        <dbReference type="EMBL" id="GGL40763.1"/>
    </source>
</evidence>
<dbReference type="Proteomes" id="UP000628840">
    <property type="component" value="Unassembled WGS sequence"/>
</dbReference>
<gene>
    <name evidence="1" type="ORF">GCM10009037_25620</name>
</gene>
<dbReference type="EMBL" id="BMPF01000004">
    <property type="protein sequence ID" value="GGL40763.1"/>
    <property type="molecule type" value="Genomic_DNA"/>
</dbReference>
<organism evidence="1 2">
    <name type="scientific">Halarchaeum grantii</name>
    <dbReference type="NCBI Taxonomy" id="1193105"/>
    <lineage>
        <taxon>Archaea</taxon>
        <taxon>Methanobacteriati</taxon>
        <taxon>Methanobacteriota</taxon>
        <taxon>Stenosarchaea group</taxon>
        <taxon>Halobacteria</taxon>
        <taxon>Halobacteriales</taxon>
        <taxon>Halobacteriaceae</taxon>
    </lineage>
</organism>
<evidence type="ECO:0000313" key="2">
    <source>
        <dbReference type="Proteomes" id="UP000628840"/>
    </source>
</evidence>
<reference evidence="1 2" key="1">
    <citation type="journal article" date="2019" name="Int. J. Syst. Evol. Microbiol.">
        <title>The Global Catalogue of Microorganisms (GCM) 10K type strain sequencing project: providing services to taxonomists for standard genome sequencing and annotation.</title>
        <authorList>
            <consortium name="The Broad Institute Genomics Platform"/>
            <consortium name="The Broad Institute Genome Sequencing Center for Infectious Disease"/>
            <person name="Wu L."/>
            <person name="Ma J."/>
        </authorList>
    </citation>
    <scope>NUCLEOTIDE SEQUENCE [LARGE SCALE GENOMIC DNA]</scope>
    <source>
        <strain evidence="1 2">JCM 19585</strain>
    </source>
</reference>
<dbReference type="AlphaFoldDB" id="A0A830FCS9"/>
<protein>
    <submittedName>
        <fullName evidence="1">Uncharacterized protein</fullName>
    </submittedName>
</protein>
<proteinExistence type="predicted"/>
<keyword evidence="2" id="KW-1185">Reference proteome</keyword>
<sequence length="59" mass="6435">MERAFEVGELDAIAGEGGDGVDETATAIAREAMFLGRVWVLAERALHTDWVGDEFVRTP</sequence>
<name>A0A830FCS9_9EURY</name>
<accession>A0A830FCS9</accession>
<comment type="caution">
    <text evidence="1">The sequence shown here is derived from an EMBL/GenBank/DDBJ whole genome shotgun (WGS) entry which is preliminary data.</text>
</comment>